<dbReference type="SUPFAM" id="SSF141868">
    <property type="entry name" value="EAL domain-like"/>
    <property type="match status" value="1"/>
</dbReference>
<name>H6LGK8_ACEWD</name>
<dbReference type="Pfam" id="PF02743">
    <property type="entry name" value="dCache_1"/>
    <property type="match status" value="1"/>
</dbReference>
<dbReference type="GO" id="GO:0007165">
    <property type="term" value="P:signal transduction"/>
    <property type="evidence" value="ECO:0007669"/>
    <property type="project" value="InterPro"/>
</dbReference>
<dbReference type="InterPro" id="IPR035919">
    <property type="entry name" value="EAL_sf"/>
</dbReference>
<dbReference type="Gene3D" id="3.30.450.20">
    <property type="entry name" value="PAS domain"/>
    <property type="match status" value="1"/>
</dbReference>
<keyword evidence="4 6" id="KW-1133">Transmembrane helix</keyword>
<dbReference type="InterPro" id="IPR029787">
    <property type="entry name" value="Nucleotide_cyclase"/>
</dbReference>
<dbReference type="PROSITE" id="PS50887">
    <property type="entry name" value="GGDEF"/>
    <property type="match status" value="1"/>
</dbReference>
<dbReference type="InterPro" id="IPR003660">
    <property type="entry name" value="HAMP_dom"/>
</dbReference>
<dbReference type="EMBL" id="CP002987">
    <property type="protein sequence ID" value="AFA48336.1"/>
    <property type="molecule type" value="Genomic_DNA"/>
</dbReference>
<feature type="domain" description="HAMP" evidence="8">
    <location>
        <begin position="305"/>
        <end position="351"/>
    </location>
</feature>
<dbReference type="InterPro" id="IPR000160">
    <property type="entry name" value="GGDEF_dom"/>
</dbReference>
<dbReference type="Proteomes" id="UP000007177">
    <property type="component" value="Chromosome"/>
</dbReference>
<dbReference type="Pfam" id="PF00990">
    <property type="entry name" value="GGDEF"/>
    <property type="match status" value="1"/>
</dbReference>
<dbReference type="CDD" id="cd06225">
    <property type="entry name" value="HAMP"/>
    <property type="match status" value="1"/>
</dbReference>
<evidence type="ECO:0000256" key="3">
    <source>
        <dbReference type="ARBA" id="ARBA00022692"/>
    </source>
</evidence>
<organism evidence="10 11">
    <name type="scientific">Acetobacterium woodii (strain ATCC 29683 / DSM 1030 / JCM 2381 / KCTC 1655 / WB1)</name>
    <dbReference type="NCBI Taxonomy" id="931626"/>
    <lineage>
        <taxon>Bacteria</taxon>
        <taxon>Bacillati</taxon>
        <taxon>Bacillota</taxon>
        <taxon>Clostridia</taxon>
        <taxon>Eubacteriales</taxon>
        <taxon>Eubacteriaceae</taxon>
        <taxon>Acetobacterium</taxon>
    </lineage>
</organism>
<evidence type="ECO:0000256" key="6">
    <source>
        <dbReference type="SAM" id="Phobius"/>
    </source>
</evidence>
<evidence type="ECO:0000256" key="2">
    <source>
        <dbReference type="ARBA" id="ARBA00022475"/>
    </source>
</evidence>
<dbReference type="Gene3D" id="3.20.20.450">
    <property type="entry name" value="EAL domain"/>
    <property type="match status" value="1"/>
</dbReference>
<evidence type="ECO:0000259" key="7">
    <source>
        <dbReference type="PROSITE" id="PS50883"/>
    </source>
</evidence>
<dbReference type="CDD" id="cd01949">
    <property type="entry name" value="GGDEF"/>
    <property type="match status" value="1"/>
</dbReference>
<dbReference type="SUPFAM" id="SSF55073">
    <property type="entry name" value="Nucleotide cyclase"/>
    <property type="match status" value="1"/>
</dbReference>
<dbReference type="CDD" id="cd01948">
    <property type="entry name" value="EAL"/>
    <property type="match status" value="1"/>
</dbReference>
<proteinExistence type="predicted"/>
<reference evidence="10 11" key="2">
    <citation type="journal article" date="2012" name="PLoS ONE">
        <title>An ancient pathway combining carbon dioxide fixation with the generation and utilization of a sodium ion gradient for ATP synthesis.</title>
        <authorList>
            <person name="Poehlein A."/>
            <person name="Schmidt S."/>
            <person name="Kaster A.K."/>
            <person name="Goenrich M."/>
            <person name="Vollmers J."/>
            <person name="Thurmer A."/>
            <person name="Bertsch J."/>
            <person name="Schuchmann K."/>
            <person name="Voigt B."/>
            <person name="Hecker M."/>
            <person name="Daniel R."/>
            <person name="Thauer R.K."/>
            <person name="Gottschalk G."/>
            <person name="Muller V."/>
        </authorList>
    </citation>
    <scope>NUCLEOTIDE SEQUENCE [LARGE SCALE GENOMIC DNA]</scope>
    <source>
        <strain evidence="11">ATCC 29683 / DSM 1030 / JCM 2381 / KCTC 1655 / WB1</strain>
    </source>
</reference>
<dbReference type="InterPro" id="IPR033479">
    <property type="entry name" value="dCache_1"/>
</dbReference>
<sequence length="786" mass="89890">MKKTRTLKNFILINSMLSIVIPLILVALFVIPLLFNYLMKDINQKNTMLATTIAQRMTDFIDESFLVLVQLNNLLDNNTLKDDADLKAYLNTILQSSNAIEGFEILDANGIVKIIAPENVNILGANRSSQGFFSITKDTQKPYVSSMFISQLTGQPTITIAIPNSAGVLVAYLNLEEISLLSLNLSKAFGDQVTVAITDNNGVFISNKDTKKIYQREIEENFEITYQDKKMNEHVNIADYNGKKMIVSHADVNQADWHIFVYQAYDSIFSAFKSVLWIILLFIFLLVIFSRFMVQLVFKDIHYSISELNQQTREITEGDYHPILAVNRFEEYNILTENFNKMIESIRGRDAVLKNLAYYDPQTKLPNAAYFSEYLNQFILESSKKTSVICFDIHNFKRIIDTYGPSFGNEILKIMGARILAMKLTNGFVARVDGSNFIRVLTDIEDRNEIITEINELRLAFNQAMVINENKIYLRFYVGIAIYPDDTYEVEKLLQFAHTAADMAKQGGGSVHAFFENSMRQTMLRNMTLENSLGSALKNHEFYLHYQPQIEVETLKIRGFEALIRWEHPQLGKISPLDFIHIAESTGLIIPIGAWVLESACRQMVQINKKMGTMIMISVNVSPVQLSHERFPEMVEETLKQSGLAPNLLELEITESLFIHSFEDAINILERLKKIGIRISLDDFGTGYSSLAYLKNLPIDTLKIDQAFTRDLLLKKSNEYLMESIIVMAHLLNMDVIVEGVEETEQFNCLLTYACDYVQGYYFSRPIDEDQLEEYLLAKSDEGDKR</sequence>
<dbReference type="Gene3D" id="6.10.340.10">
    <property type="match status" value="1"/>
</dbReference>
<dbReference type="OrthoDB" id="9762141at2"/>
<dbReference type="PANTHER" id="PTHR33121:SF71">
    <property type="entry name" value="OXYGEN SENSOR PROTEIN DOSP"/>
    <property type="match status" value="1"/>
</dbReference>
<dbReference type="InterPro" id="IPR043128">
    <property type="entry name" value="Rev_trsase/Diguanyl_cyclase"/>
</dbReference>
<evidence type="ECO:0000313" key="10">
    <source>
        <dbReference type="EMBL" id="AFA48336.1"/>
    </source>
</evidence>
<dbReference type="SMART" id="SM00267">
    <property type="entry name" value="GGDEF"/>
    <property type="match status" value="1"/>
</dbReference>
<dbReference type="AlphaFoldDB" id="H6LGK8"/>
<evidence type="ECO:0000259" key="8">
    <source>
        <dbReference type="PROSITE" id="PS50885"/>
    </source>
</evidence>
<keyword evidence="11" id="KW-1185">Reference proteome</keyword>
<feature type="domain" description="GGDEF" evidence="9">
    <location>
        <begin position="384"/>
        <end position="517"/>
    </location>
</feature>
<comment type="subcellular location">
    <subcellularLocation>
        <location evidence="1">Cell membrane</location>
        <topology evidence="1">Multi-pass membrane protein</topology>
    </subcellularLocation>
</comment>
<evidence type="ECO:0000256" key="4">
    <source>
        <dbReference type="ARBA" id="ARBA00022989"/>
    </source>
</evidence>
<evidence type="ECO:0000256" key="5">
    <source>
        <dbReference type="ARBA" id="ARBA00023136"/>
    </source>
</evidence>
<dbReference type="PROSITE" id="PS50883">
    <property type="entry name" value="EAL"/>
    <property type="match status" value="1"/>
</dbReference>
<feature type="domain" description="EAL" evidence="7">
    <location>
        <begin position="526"/>
        <end position="780"/>
    </location>
</feature>
<dbReference type="SMART" id="SM00052">
    <property type="entry name" value="EAL"/>
    <property type="match status" value="1"/>
</dbReference>
<dbReference type="PROSITE" id="PS50885">
    <property type="entry name" value="HAMP"/>
    <property type="match status" value="1"/>
</dbReference>
<dbReference type="InterPro" id="IPR001633">
    <property type="entry name" value="EAL_dom"/>
</dbReference>
<dbReference type="GO" id="GO:0005886">
    <property type="term" value="C:plasma membrane"/>
    <property type="evidence" value="ECO:0007669"/>
    <property type="project" value="UniProtKB-SubCell"/>
</dbReference>
<dbReference type="CDD" id="cd12914">
    <property type="entry name" value="PDC1_DGC_like"/>
    <property type="match status" value="1"/>
</dbReference>
<keyword evidence="2" id="KW-1003">Cell membrane</keyword>
<dbReference type="PANTHER" id="PTHR33121">
    <property type="entry name" value="CYCLIC DI-GMP PHOSPHODIESTERASE PDEF"/>
    <property type="match status" value="1"/>
</dbReference>
<dbReference type="RefSeq" id="WP_014355939.1">
    <property type="nucleotide sequence ID" value="NC_016894.1"/>
</dbReference>
<protein>
    <submittedName>
        <fullName evidence="10">Diguanylate cyclase/phosphodiesterase</fullName>
    </submittedName>
</protein>
<dbReference type="Pfam" id="PF00563">
    <property type="entry name" value="EAL"/>
    <property type="match status" value="1"/>
</dbReference>
<evidence type="ECO:0000313" key="11">
    <source>
        <dbReference type="Proteomes" id="UP000007177"/>
    </source>
</evidence>
<dbReference type="Gene3D" id="3.30.70.270">
    <property type="match status" value="1"/>
</dbReference>
<keyword evidence="5 6" id="KW-0472">Membrane</keyword>
<dbReference type="STRING" id="931626.Awo_c15540"/>
<keyword evidence="3 6" id="KW-0812">Transmembrane</keyword>
<dbReference type="KEGG" id="awo:Awo_c15540"/>
<accession>H6LGK8</accession>
<reference evidence="11" key="1">
    <citation type="submission" date="2011-07" db="EMBL/GenBank/DDBJ databases">
        <title>Complete genome sequence of Acetobacterium woodii.</title>
        <authorList>
            <person name="Poehlein A."/>
            <person name="Schmidt S."/>
            <person name="Kaster A.-K."/>
            <person name="Goenrich M."/>
            <person name="Vollmers J."/>
            <person name="Thuermer A."/>
            <person name="Gottschalk G."/>
            <person name="Thauer R.K."/>
            <person name="Daniel R."/>
            <person name="Mueller V."/>
        </authorList>
    </citation>
    <scope>NUCLEOTIDE SEQUENCE [LARGE SCALE GENOMIC DNA]</scope>
    <source>
        <strain evidence="11">ATCC 29683 / DSM 1030 / JCM 2381 / KCTC 1655 / WB1</strain>
    </source>
</reference>
<evidence type="ECO:0000256" key="1">
    <source>
        <dbReference type="ARBA" id="ARBA00004651"/>
    </source>
</evidence>
<feature type="transmembrane region" description="Helical" evidence="6">
    <location>
        <begin position="12"/>
        <end position="35"/>
    </location>
</feature>
<dbReference type="eggNOG" id="COG5001">
    <property type="taxonomic scope" value="Bacteria"/>
</dbReference>
<gene>
    <name evidence="10" type="ordered locus">Awo_c15540</name>
</gene>
<dbReference type="NCBIfam" id="TIGR00254">
    <property type="entry name" value="GGDEF"/>
    <property type="match status" value="1"/>
</dbReference>
<dbReference type="InterPro" id="IPR050706">
    <property type="entry name" value="Cyclic-di-GMP_PDE-like"/>
</dbReference>
<dbReference type="GO" id="GO:0071111">
    <property type="term" value="F:cyclic-guanylate-specific phosphodiesterase activity"/>
    <property type="evidence" value="ECO:0007669"/>
    <property type="project" value="InterPro"/>
</dbReference>
<evidence type="ECO:0000259" key="9">
    <source>
        <dbReference type="PROSITE" id="PS50887"/>
    </source>
</evidence>
<feature type="transmembrane region" description="Helical" evidence="6">
    <location>
        <begin position="275"/>
        <end position="294"/>
    </location>
</feature>
<dbReference type="HOGENOM" id="CLU_000445_70_44_9"/>